<dbReference type="GO" id="GO:0034116">
    <property type="term" value="P:positive regulation of heterotypic cell-cell adhesion"/>
    <property type="evidence" value="ECO:0007669"/>
    <property type="project" value="TreeGrafter"/>
</dbReference>
<dbReference type="InParanoid" id="K1PXR7"/>
<comment type="subcellular location">
    <subcellularLocation>
        <location evidence="1">Secreted</location>
    </subcellularLocation>
</comment>
<dbReference type="PROSITE" id="PS00514">
    <property type="entry name" value="FIBRINOGEN_C_1"/>
    <property type="match status" value="1"/>
</dbReference>
<protein>
    <submittedName>
        <fullName evidence="5">Tenascin-R</fullName>
    </submittedName>
</protein>
<dbReference type="PROSITE" id="PS51406">
    <property type="entry name" value="FIBRINOGEN_C_2"/>
    <property type="match status" value="1"/>
</dbReference>
<dbReference type="SUPFAM" id="SSF56496">
    <property type="entry name" value="Fibrinogen C-terminal domain-like"/>
    <property type="match status" value="1"/>
</dbReference>
<dbReference type="EMBL" id="JH818181">
    <property type="protein sequence ID" value="EKC21250.1"/>
    <property type="molecule type" value="Genomic_DNA"/>
</dbReference>
<evidence type="ECO:0000256" key="3">
    <source>
        <dbReference type="ARBA" id="ARBA00023157"/>
    </source>
</evidence>
<accession>K1PXR7</accession>
<dbReference type="Gene3D" id="4.10.530.10">
    <property type="entry name" value="Gamma-fibrinogen Carboxyl Terminal Fragment, domain 2"/>
    <property type="match status" value="1"/>
</dbReference>
<dbReference type="GO" id="GO:0005577">
    <property type="term" value="C:fibrinogen complex"/>
    <property type="evidence" value="ECO:0007669"/>
    <property type="project" value="TreeGrafter"/>
</dbReference>
<evidence type="ECO:0000256" key="1">
    <source>
        <dbReference type="ARBA" id="ARBA00004613"/>
    </source>
</evidence>
<dbReference type="GO" id="GO:0005201">
    <property type="term" value="F:extracellular matrix structural constituent"/>
    <property type="evidence" value="ECO:0007669"/>
    <property type="project" value="TreeGrafter"/>
</dbReference>
<dbReference type="InterPro" id="IPR002181">
    <property type="entry name" value="Fibrinogen_a/b/g_C_dom"/>
</dbReference>
<dbReference type="GO" id="GO:0030674">
    <property type="term" value="F:protein-macromolecule adaptor activity"/>
    <property type="evidence" value="ECO:0007669"/>
    <property type="project" value="TreeGrafter"/>
</dbReference>
<dbReference type="HOGENOM" id="CLU_1138968_0_0_1"/>
<sequence>MYKKVSAIHDARRSLGSNSPVSAHHHATMNHRALCPLCPPCPPVHYFTCSRDPTFSYKQEVPYYDKNETLFSTTSRSFLASYGRCAVQCIEDLSCNALELCPVPDGSECRATTGLLKTKTSVSTGSLCKQFLLVIQNRHNGSVDFGRAWPEYTNGFGFVLTEYWIGDSMSSAGGDDKADGEMFSTTDRDNDRANSNCAAQGRGGWWYGKCTLSSLNGEYDNDSKFKGINWQTFKGMSYSLKASK</sequence>
<name>K1PXR7_MAGGI</name>
<proteinExistence type="predicted"/>
<keyword evidence="3" id="KW-1015">Disulfide bond</keyword>
<dbReference type="InterPro" id="IPR014716">
    <property type="entry name" value="Fibrinogen_a/b/g_C_1"/>
</dbReference>
<gene>
    <name evidence="5" type="ORF">CGI_10004283</name>
</gene>
<dbReference type="Pfam" id="PF00147">
    <property type="entry name" value="Fibrinogen_C"/>
    <property type="match status" value="2"/>
</dbReference>
<dbReference type="InterPro" id="IPR037579">
    <property type="entry name" value="FIB_ANG-like"/>
</dbReference>
<dbReference type="PANTHER" id="PTHR47221:SF5">
    <property type="entry name" value="FIBRINOGEN C-TERMINAL DOMAIN-CONTAINING PROTEIN"/>
    <property type="match status" value="1"/>
</dbReference>
<dbReference type="PANTHER" id="PTHR47221">
    <property type="entry name" value="FIBRINOGEN ALPHA CHAIN"/>
    <property type="match status" value="1"/>
</dbReference>
<dbReference type="SMART" id="SM00186">
    <property type="entry name" value="FBG"/>
    <property type="match status" value="1"/>
</dbReference>
<reference evidence="5" key="1">
    <citation type="journal article" date="2012" name="Nature">
        <title>The oyster genome reveals stress adaptation and complexity of shell formation.</title>
        <authorList>
            <person name="Zhang G."/>
            <person name="Fang X."/>
            <person name="Guo X."/>
            <person name="Li L."/>
            <person name="Luo R."/>
            <person name="Xu F."/>
            <person name="Yang P."/>
            <person name="Zhang L."/>
            <person name="Wang X."/>
            <person name="Qi H."/>
            <person name="Xiong Z."/>
            <person name="Que H."/>
            <person name="Xie Y."/>
            <person name="Holland P.W."/>
            <person name="Paps J."/>
            <person name="Zhu Y."/>
            <person name="Wu F."/>
            <person name="Chen Y."/>
            <person name="Wang J."/>
            <person name="Peng C."/>
            <person name="Meng J."/>
            <person name="Yang L."/>
            <person name="Liu J."/>
            <person name="Wen B."/>
            <person name="Zhang N."/>
            <person name="Huang Z."/>
            <person name="Zhu Q."/>
            <person name="Feng Y."/>
            <person name="Mount A."/>
            <person name="Hedgecock D."/>
            <person name="Xu Z."/>
            <person name="Liu Y."/>
            <person name="Domazet-Loso T."/>
            <person name="Du Y."/>
            <person name="Sun X."/>
            <person name="Zhang S."/>
            <person name="Liu B."/>
            <person name="Cheng P."/>
            <person name="Jiang X."/>
            <person name="Li J."/>
            <person name="Fan D."/>
            <person name="Wang W."/>
            <person name="Fu W."/>
            <person name="Wang T."/>
            <person name="Wang B."/>
            <person name="Zhang J."/>
            <person name="Peng Z."/>
            <person name="Li Y."/>
            <person name="Li N."/>
            <person name="Wang J."/>
            <person name="Chen M."/>
            <person name="He Y."/>
            <person name="Tan F."/>
            <person name="Song X."/>
            <person name="Zheng Q."/>
            <person name="Huang R."/>
            <person name="Yang H."/>
            <person name="Du X."/>
            <person name="Chen L."/>
            <person name="Yang M."/>
            <person name="Gaffney P.M."/>
            <person name="Wang S."/>
            <person name="Luo L."/>
            <person name="She Z."/>
            <person name="Ming Y."/>
            <person name="Huang W."/>
            <person name="Zhang S."/>
            <person name="Huang B."/>
            <person name="Zhang Y."/>
            <person name="Qu T."/>
            <person name="Ni P."/>
            <person name="Miao G."/>
            <person name="Wang J."/>
            <person name="Wang Q."/>
            <person name="Steinberg C.E."/>
            <person name="Wang H."/>
            <person name="Li N."/>
            <person name="Qian L."/>
            <person name="Zhang G."/>
            <person name="Li Y."/>
            <person name="Yang H."/>
            <person name="Liu X."/>
            <person name="Wang J."/>
            <person name="Yin Y."/>
            <person name="Wang J."/>
        </authorList>
    </citation>
    <scope>NUCLEOTIDE SEQUENCE [LARGE SCALE GENOMIC DNA]</scope>
    <source>
        <strain evidence="5">05x7-T-G4-1.051#20</strain>
    </source>
</reference>
<organism evidence="5">
    <name type="scientific">Magallana gigas</name>
    <name type="common">Pacific oyster</name>
    <name type="synonym">Crassostrea gigas</name>
    <dbReference type="NCBI Taxonomy" id="29159"/>
    <lineage>
        <taxon>Eukaryota</taxon>
        <taxon>Metazoa</taxon>
        <taxon>Spiralia</taxon>
        <taxon>Lophotrochozoa</taxon>
        <taxon>Mollusca</taxon>
        <taxon>Bivalvia</taxon>
        <taxon>Autobranchia</taxon>
        <taxon>Pteriomorphia</taxon>
        <taxon>Ostreida</taxon>
        <taxon>Ostreoidea</taxon>
        <taxon>Ostreidae</taxon>
        <taxon>Magallana</taxon>
    </lineage>
</organism>
<evidence type="ECO:0000256" key="4">
    <source>
        <dbReference type="ARBA" id="ARBA00023180"/>
    </source>
</evidence>
<dbReference type="AlphaFoldDB" id="K1PXR7"/>
<keyword evidence="2" id="KW-0964">Secreted</keyword>
<evidence type="ECO:0000313" key="5">
    <source>
        <dbReference type="EMBL" id="EKC21250.1"/>
    </source>
</evidence>
<evidence type="ECO:0000256" key="2">
    <source>
        <dbReference type="ARBA" id="ARBA00022525"/>
    </source>
</evidence>
<keyword evidence="4" id="KW-0325">Glycoprotein</keyword>
<dbReference type="Gene3D" id="3.90.215.10">
    <property type="entry name" value="Gamma Fibrinogen, chain A, domain 1"/>
    <property type="match status" value="1"/>
</dbReference>
<dbReference type="InterPro" id="IPR020837">
    <property type="entry name" value="Fibrinogen_CS"/>
</dbReference>
<dbReference type="InterPro" id="IPR036056">
    <property type="entry name" value="Fibrinogen-like_C"/>
</dbReference>